<dbReference type="EMBL" id="JAEVLS010000008">
    <property type="protein sequence ID" value="MBM0108298.1"/>
    <property type="molecule type" value="Genomic_DNA"/>
</dbReference>
<dbReference type="SUPFAM" id="SSF140566">
    <property type="entry name" value="FlgN-like"/>
    <property type="match status" value="1"/>
</dbReference>
<keyword evidence="4" id="KW-0175">Coiled coil</keyword>
<dbReference type="RefSeq" id="WP_203170455.1">
    <property type="nucleotide sequence ID" value="NZ_JAEVLS010000008.1"/>
</dbReference>
<comment type="caution">
    <text evidence="5">The sequence shown here is derived from an EMBL/GenBank/DDBJ whole genome shotgun (WGS) entry which is preliminary data.</text>
</comment>
<accession>A0ABS1X518</accession>
<comment type="function">
    <text evidence="1">Required for the efficient initiation of filament assembly.</text>
</comment>
<dbReference type="Gene3D" id="1.20.58.300">
    <property type="entry name" value="FlgN-like"/>
    <property type="match status" value="1"/>
</dbReference>
<evidence type="ECO:0000256" key="1">
    <source>
        <dbReference type="ARBA" id="ARBA00002397"/>
    </source>
</evidence>
<name>A0ABS1X518_9GAMM</name>
<dbReference type="InterPro" id="IPR007809">
    <property type="entry name" value="FlgN-like"/>
</dbReference>
<evidence type="ECO:0000313" key="6">
    <source>
        <dbReference type="Proteomes" id="UP000661077"/>
    </source>
</evidence>
<comment type="similarity">
    <text evidence="2">Belongs to the FlgN family.</text>
</comment>
<dbReference type="Proteomes" id="UP000661077">
    <property type="component" value="Unassembled WGS sequence"/>
</dbReference>
<keyword evidence="5" id="KW-0282">Flagellum</keyword>
<evidence type="ECO:0000256" key="3">
    <source>
        <dbReference type="ARBA" id="ARBA00022795"/>
    </source>
</evidence>
<sequence>MDPVACRDHLDKLIAEESNTLEQLQTLLDREHELLVANDVEALDRAAQARQNCIGTLLRIEDERKSLCRALNVPADMHGLDRILAWCDPSKQLRLRWKQLGERASRCRSANDRNGALVTARLNRVQGMLDVVTGRADQPKVYGRQGAFQNQPRTGRVLVSV</sequence>
<feature type="coiled-coil region" evidence="4">
    <location>
        <begin position="7"/>
        <end position="34"/>
    </location>
</feature>
<keyword evidence="6" id="KW-1185">Reference proteome</keyword>
<evidence type="ECO:0000256" key="4">
    <source>
        <dbReference type="SAM" id="Coils"/>
    </source>
</evidence>
<dbReference type="Pfam" id="PF05130">
    <property type="entry name" value="FlgN"/>
    <property type="match status" value="1"/>
</dbReference>
<protein>
    <submittedName>
        <fullName evidence="5">Flagellar protein FlgN</fullName>
    </submittedName>
</protein>
<keyword evidence="3" id="KW-1005">Bacterial flagellum biogenesis</keyword>
<proteinExistence type="inferred from homology"/>
<reference evidence="5 6" key="1">
    <citation type="journal article" date="2021" name="Int. J. Syst. Evol. Microbiol.">
        <title>Steroidobacter gossypii sp. nov., isolated from soil of cotton cropping field.</title>
        <authorList>
            <person name="Huang R."/>
            <person name="Yang S."/>
            <person name="Zhen C."/>
            <person name="Liu W."/>
        </authorList>
    </citation>
    <scope>NUCLEOTIDE SEQUENCE [LARGE SCALE GENOMIC DNA]</scope>
    <source>
        <strain evidence="5 6">S1-65</strain>
    </source>
</reference>
<evidence type="ECO:0000313" key="5">
    <source>
        <dbReference type="EMBL" id="MBM0108298.1"/>
    </source>
</evidence>
<evidence type="ECO:0000256" key="2">
    <source>
        <dbReference type="ARBA" id="ARBA00007703"/>
    </source>
</evidence>
<dbReference type="InterPro" id="IPR036679">
    <property type="entry name" value="FlgN-like_sf"/>
</dbReference>
<keyword evidence="5" id="KW-0966">Cell projection</keyword>
<gene>
    <name evidence="5" type="ORF">JM946_26505</name>
</gene>
<keyword evidence="5" id="KW-0969">Cilium</keyword>
<organism evidence="5 6">
    <name type="scientific">Steroidobacter gossypii</name>
    <dbReference type="NCBI Taxonomy" id="2805490"/>
    <lineage>
        <taxon>Bacteria</taxon>
        <taxon>Pseudomonadati</taxon>
        <taxon>Pseudomonadota</taxon>
        <taxon>Gammaproteobacteria</taxon>
        <taxon>Steroidobacterales</taxon>
        <taxon>Steroidobacteraceae</taxon>
        <taxon>Steroidobacter</taxon>
    </lineage>
</organism>